<dbReference type="AlphaFoldDB" id="A0A7S4GFU9"/>
<accession>A0A7S4GFU9</accession>
<evidence type="ECO:0000313" key="1">
    <source>
        <dbReference type="EMBL" id="CAE0835835.1"/>
    </source>
</evidence>
<dbReference type="EMBL" id="HBJA01137168">
    <property type="protein sequence ID" value="CAE0835835.1"/>
    <property type="molecule type" value="Transcribed_RNA"/>
</dbReference>
<gene>
    <name evidence="1" type="ORF">EGYM00163_LOCUS47188</name>
</gene>
<sequence length="103" mass="10946">MVGGGDGMEWDRGGHGVSSCREFSQGKELLPTDDYSRHCVGLPEVLNSAADMYHVALQPCNGTPQMIYGGSIFVNFSILLFSLQGSPQPTGDIGCAVITTTHI</sequence>
<name>A0A7S4GFU9_9EUGL</name>
<proteinExistence type="predicted"/>
<protein>
    <submittedName>
        <fullName evidence="1">Uncharacterized protein</fullName>
    </submittedName>
</protein>
<organism evidence="1">
    <name type="scientific">Eutreptiella gymnastica</name>
    <dbReference type="NCBI Taxonomy" id="73025"/>
    <lineage>
        <taxon>Eukaryota</taxon>
        <taxon>Discoba</taxon>
        <taxon>Euglenozoa</taxon>
        <taxon>Euglenida</taxon>
        <taxon>Spirocuta</taxon>
        <taxon>Euglenophyceae</taxon>
        <taxon>Eutreptiales</taxon>
        <taxon>Eutreptiaceae</taxon>
        <taxon>Eutreptiella</taxon>
    </lineage>
</organism>
<reference evidence="1" key="1">
    <citation type="submission" date="2021-01" db="EMBL/GenBank/DDBJ databases">
        <authorList>
            <person name="Corre E."/>
            <person name="Pelletier E."/>
            <person name="Niang G."/>
            <person name="Scheremetjew M."/>
            <person name="Finn R."/>
            <person name="Kale V."/>
            <person name="Holt S."/>
            <person name="Cochrane G."/>
            <person name="Meng A."/>
            <person name="Brown T."/>
            <person name="Cohen L."/>
        </authorList>
    </citation>
    <scope>NUCLEOTIDE SEQUENCE</scope>
    <source>
        <strain evidence="1">CCMP1594</strain>
    </source>
</reference>